<dbReference type="InterPro" id="IPR006439">
    <property type="entry name" value="HAD-SF_hydro_IA"/>
</dbReference>
<dbReference type="PANTHER" id="PTHR43434:SF1">
    <property type="entry name" value="PHOSPHOGLYCOLATE PHOSPHATASE"/>
    <property type="match status" value="1"/>
</dbReference>
<dbReference type="Gene3D" id="3.40.50.1000">
    <property type="entry name" value="HAD superfamily/HAD-like"/>
    <property type="match status" value="1"/>
</dbReference>
<evidence type="ECO:0000256" key="2">
    <source>
        <dbReference type="ARBA" id="ARBA00001946"/>
    </source>
</evidence>
<evidence type="ECO:0000256" key="3">
    <source>
        <dbReference type="ARBA" id="ARBA00004818"/>
    </source>
</evidence>
<dbReference type="Gene3D" id="1.10.150.240">
    <property type="entry name" value="Putative phosphatase, domain 2"/>
    <property type="match status" value="1"/>
</dbReference>
<dbReference type="SFLD" id="SFLDS00003">
    <property type="entry name" value="Haloacid_Dehalogenase"/>
    <property type="match status" value="1"/>
</dbReference>
<keyword evidence="9" id="KW-0119">Carbohydrate metabolism</keyword>
<evidence type="ECO:0000256" key="6">
    <source>
        <dbReference type="ARBA" id="ARBA00022723"/>
    </source>
</evidence>
<dbReference type="AlphaFoldDB" id="A0A967C4D9"/>
<evidence type="ECO:0000256" key="1">
    <source>
        <dbReference type="ARBA" id="ARBA00000830"/>
    </source>
</evidence>
<evidence type="ECO:0000256" key="7">
    <source>
        <dbReference type="ARBA" id="ARBA00022801"/>
    </source>
</evidence>
<dbReference type="InterPro" id="IPR041492">
    <property type="entry name" value="HAD_2"/>
</dbReference>
<dbReference type="Proteomes" id="UP000761264">
    <property type="component" value="Unassembled WGS sequence"/>
</dbReference>
<keyword evidence="8" id="KW-0460">Magnesium</keyword>
<dbReference type="NCBIfam" id="TIGR01509">
    <property type="entry name" value="HAD-SF-IA-v3"/>
    <property type="match status" value="1"/>
</dbReference>
<evidence type="ECO:0000256" key="4">
    <source>
        <dbReference type="ARBA" id="ARBA00006171"/>
    </source>
</evidence>
<dbReference type="Pfam" id="PF13419">
    <property type="entry name" value="HAD_2"/>
    <property type="match status" value="1"/>
</dbReference>
<dbReference type="NCBIfam" id="TIGR01549">
    <property type="entry name" value="HAD-SF-IA-v1"/>
    <property type="match status" value="1"/>
</dbReference>
<dbReference type="InterPro" id="IPR023198">
    <property type="entry name" value="PGP-like_dom2"/>
</dbReference>
<dbReference type="InterPro" id="IPR050155">
    <property type="entry name" value="HAD-like_hydrolase_sf"/>
</dbReference>
<dbReference type="PANTHER" id="PTHR43434">
    <property type="entry name" value="PHOSPHOGLYCOLATE PHOSPHATASE"/>
    <property type="match status" value="1"/>
</dbReference>
<organism evidence="10 11">
    <name type="scientific">Pelagibius litoralis</name>
    <dbReference type="NCBI Taxonomy" id="374515"/>
    <lineage>
        <taxon>Bacteria</taxon>
        <taxon>Pseudomonadati</taxon>
        <taxon>Pseudomonadota</taxon>
        <taxon>Alphaproteobacteria</taxon>
        <taxon>Rhodospirillales</taxon>
        <taxon>Rhodovibrionaceae</taxon>
        <taxon>Pelagibius</taxon>
    </lineage>
</organism>
<comment type="pathway">
    <text evidence="3">Organic acid metabolism; glycolate biosynthesis; glycolate from 2-phosphoglycolate: step 1/1.</text>
</comment>
<evidence type="ECO:0000256" key="9">
    <source>
        <dbReference type="ARBA" id="ARBA00023277"/>
    </source>
</evidence>
<gene>
    <name evidence="10" type="primary">gph</name>
    <name evidence="10" type="ORF">HBA54_07985</name>
</gene>
<dbReference type="SFLD" id="SFLDG01129">
    <property type="entry name" value="C1.5:_HAD__Beta-PGM__Phosphata"/>
    <property type="match status" value="1"/>
</dbReference>
<proteinExistence type="inferred from homology"/>
<sequence>MTTLRQAVVWDLDGTLIDSAADIAAALNALLSAHDLRGHDVARVRGMIGGGVAKLIERGFAAAGDPVSTLSASDLAPRFLEIYSAAPTVRTKLFPAAAETLRSLDEAGFCQAICTNKPEAVSCAILAQFDILRYFTAVVGGDTTAAKKPDPLPLRRALTLLGVGPEAAVMVGDSAVDVAMARALGMPVAAVTFGYGGCGPADLGADALVDHLDQVPGVLKTLAPASLQVQ</sequence>
<dbReference type="RefSeq" id="WP_167223228.1">
    <property type="nucleotide sequence ID" value="NZ_JAAQPH010000005.1"/>
</dbReference>
<dbReference type="GO" id="GO:0005975">
    <property type="term" value="P:carbohydrate metabolic process"/>
    <property type="evidence" value="ECO:0007669"/>
    <property type="project" value="InterPro"/>
</dbReference>
<dbReference type="NCBIfam" id="TIGR01449">
    <property type="entry name" value="PGP_bact"/>
    <property type="match status" value="1"/>
</dbReference>
<name>A0A967C4D9_9PROT</name>
<reference evidence="10" key="1">
    <citation type="submission" date="2020-03" db="EMBL/GenBank/DDBJ databases">
        <title>Genome of Pelagibius litoralis DSM 21314T.</title>
        <authorList>
            <person name="Wang G."/>
        </authorList>
    </citation>
    <scope>NUCLEOTIDE SEQUENCE</scope>
    <source>
        <strain evidence="10">DSM 21314</strain>
    </source>
</reference>
<dbReference type="InterPro" id="IPR037512">
    <property type="entry name" value="PGPase_prok"/>
</dbReference>
<dbReference type="InterPro" id="IPR036412">
    <property type="entry name" value="HAD-like_sf"/>
</dbReference>
<comment type="catalytic activity">
    <reaction evidence="1">
        <text>2-phosphoglycolate + H2O = glycolate + phosphate</text>
        <dbReference type="Rhea" id="RHEA:14369"/>
        <dbReference type="ChEBI" id="CHEBI:15377"/>
        <dbReference type="ChEBI" id="CHEBI:29805"/>
        <dbReference type="ChEBI" id="CHEBI:43474"/>
        <dbReference type="ChEBI" id="CHEBI:58033"/>
        <dbReference type="EC" id="3.1.3.18"/>
    </reaction>
</comment>
<comment type="similarity">
    <text evidence="4">Belongs to the HAD-like hydrolase superfamily. CbbY/CbbZ/Gph/YieH family.</text>
</comment>
<dbReference type="FunFam" id="3.40.50.1000:FF:000022">
    <property type="entry name" value="Phosphoglycolate phosphatase"/>
    <property type="match status" value="1"/>
</dbReference>
<keyword evidence="7 10" id="KW-0378">Hydrolase</keyword>
<dbReference type="GO" id="GO:0008967">
    <property type="term" value="F:phosphoglycolate phosphatase activity"/>
    <property type="evidence" value="ECO:0007669"/>
    <property type="project" value="UniProtKB-EC"/>
</dbReference>
<dbReference type="GO" id="GO:0005829">
    <property type="term" value="C:cytosol"/>
    <property type="evidence" value="ECO:0007669"/>
    <property type="project" value="TreeGrafter"/>
</dbReference>
<evidence type="ECO:0000313" key="10">
    <source>
        <dbReference type="EMBL" id="NIA68530.1"/>
    </source>
</evidence>
<accession>A0A967C4D9</accession>
<dbReference type="EC" id="3.1.3.18" evidence="5"/>
<dbReference type="InterPro" id="IPR023214">
    <property type="entry name" value="HAD_sf"/>
</dbReference>
<keyword evidence="11" id="KW-1185">Reference proteome</keyword>
<dbReference type="GO" id="GO:0006281">
    <property type="term" value="P:DNA repair"/>
    <property type="evidence" value="ECO:0007669"/>
    <property type="project" value="TreeGrafter"/>
</dbReference>
<keyword evidence="6" id="KW-0479">Metal-binding</keyword>
<protein>
    <recommendedName>
        <fullName evidence="5">phosphoglycolate phosphatase</fullName>
        <ecNumber evidence="5">3.1.3.18</ecNumber>
    </recommendedName>
</protein>
<dbReference type="PRINTS" id="PR00413">
    <property type="entry name" value="HADHALOGNASE"/>
</dbReference>
<evidence type="ECO:0000256" key="8">
    <source>
        <dbReference type="ARBA" id="ARBA00022842"/>
    </source>
</evidence>
<evidence type="ECO:0000256" key="5">
    <source>
        <dbReference type="ARBA" id="ARBA00013078"/>
    </source>
</evidence>
<evidence type="ECO:0000313" key="11">
    <source>
        <dbReference type="Proteomes" id="UP000761264"/>
    </source>
</evidence>
<dbReference type="SUPFAM" id="SSF56784">
    <property type="entry name" value="HAD-like"/>
    <property type="match status" value="1"/>
</dbReference>
<dbReference type="GO" id="GO:0046872">
    <property type="term" value="F:metal ion binding"/>
    <property type="evidence" value="ECO:0007669"/>
    <property type="project" value="UniProtKB-KW"/>
</dbReference>
<comment type="caution">
    <text evidence="10">The sequence shown here is derived from an EMBL/GenBank/DDBJ whole genome shotgun (WGS) entry which is preliminary data.</text>
</comment>
<dbReference type="EMBL" id="JAAQPH010000005">
    <property type="protein sequence ID" value="NIA68530.1"/>
    <property type="molecule type" value="Genomic_DNA"/>
</dbReference>
<comment type="cofactor">
    <cofactor evidence="2">
        <name>Mg(2+)</name>
        <dbReference type="ChEBI" id="CHEBI:18420"/>
    </cofactor>
</comment>